<sequence length="173" mass="19671">MPSSTHAQFNIHFGSCHNGLQRQDYMNWDMYRLEEQPDPQRLVLYLYTYNKLLLSPAVGKVVPANFTVSSLYFAYGDHRASVKDRLLPRPEPYRVEIYKVCQDTQENSKRDCAAVSNPSAVFPVRGYVVWSAWSVSQTLVINGVTVWSHAICPVKAAFNVRTADLARLALMRA</sequence>
<evidence type="ECO:0000313" key="1">
    <source>
        <dbReference type="EMBL" id="KAG2501659.1"/>
    </source>
</evidence>
<proteinExistence type="predicted"/>
<protein>
    <submittedName>
        <fullName evidence="1">Uncharacterized protein</fullName>
    </submittedName>
</protein>
<reference evidence="1" key="1">
    <citation type="journal article" date="2020" name="bioRxiv">
        <title>Comparative genomics of Chlamydomonas.</title>
        <authorList>
            <person name="Craig R.J."/>
            <person name="Hasan A.R."/>
            <person name="Ness R.W."/>
            <person name="Keightley P.D."/>
        </authorList>
    </citation>
    <scope>NUCLEOTIDE SEQUENCE</scope>
    <source>
        <strain evidence="1">CCAP 11/70</strain>
    </source>
</reference>
<keyword evidence="2" id="KW-1185">Reference proteome</keyword>
<dbReference type="AlphaFoldDB" id="A0A835YH34"/>
<evidence type="ECO:0000313" key="2">
    <source>
        <dbReference type="Proteomes" id="UP000612055"/>
    </source>
</evidence>
<accession>A0A835YH34</accession>
<organism evidence="1 2">
    <name type="scientific">Edaphochlamys debaryana</name>
    <dbReference type="NCBI Taxonomy" id="47281"/>
    <lineage>
        <taxon>Eukaryota</taxon>
        <taxon>Viridiplantae</taxon>
        <taxon>Chlorophyta</taxon>
        <taxon>core chlorophytes</taxon>
        <taxon>Chlorophyceae</taxon>
        <taxon>CS clade</taxon>
        <taxon>Chlamydomonadales</taxon>
        <taxon>Chlamydomonadales incertae sedis</taxon>
        <taxon>Edaphochlamys</taxon>
    </lineage>
</organism>
<gene>
    <name evidence="1" type="ORF">HYH03_000163</name>
</gene>
<name>A0A835YH34_9CHLO</name>
<dbReference type="Proteomes" id="UP000612055">
    <property type="component" value="Unassembled WGS sequence"/>
</dbReference>
<comment type="caution">
    <text evidence="1">The sequence shown here is derived from an EMBL/GenBank/DDBJ whole genome shotgun (WGS) entry which is preliminary data.</text>
</comment>
<dbReference type="EMBL" id="JAEHOE010000001">
    <property type="protein sequence ID" value="KAG2501659.1"/>
    <property type="molecule type" value="Genomic_DNA"/>
</dbReference>
<dbReference type="OrthoDB" id="532588at2759"/>